<dbReference type="AlphaFoldDB" id="A0A3D8R1D3"/>
<feature type="region of interest" description="Disordered" evidence="2">
    <location>
        <begin position="322"/>
        <end position="341"/>
    </location>
</feature>
<feature type="region of interest" description="Disordered" evidence="2">
    <location>
        <begin position="31"/>
        <end position="91"/>
    </location>
</feature>
<dbReference type="Gene3D" id="2.130.10.10">
    <property type="entry name" value="YVTN repeat-like/Quinoprotein amine dehydrogenase"/>
    <property type="match status" value="1"/>
</dbReference>
<dbReference type="STRING" id="1849047.A0A3D8R1D3"/>
<evidence type="ECO:0000256" key="1">
    <source>
        <dbReference type="PROSITE-ProRule" id="PRU00221"/>
    </source>
</evidence>
<dbReference type="PROSITE" id="PS50082">
    <property type="entry name" value="WD_REPEATS_2"/>
    <property type="match status" value="1"/>
</dbReference>
<dbReference type="SMART" id="SM00320">
    <property type="entry name" value="WD40"/>
    <property type="match status" value="3"/>
</dbReference>
<evidence type="ECO:0000313" key="3">
    <source>
        <dbReference type="EMBL" id="RDW67721.1"/>
    </source>
</evidence>
<accession>A0A3D8R1D3</accession>
<protein>
    <submittedName>
        <fullName evidence="3">Uncharacterized protein</fullName>
    </submittedName>
</protein>
<dbReference type="SUPFAM" id="SSF50978">
    <property type="entry name" value="WD40 repeat-like"/>
    <property type="match status" value="1"/>
</dbReference>
<comment type="caution">
    <text evidence="3">The sequence shown here is derived from an EMBL/GenBank/DDBJ whole genome shotgun (WGS) entry which is preliminary data.</text>
</comment>
<feature type="compositionally biased region" description="Polar residues" evidence="2">
    <location>
        <begin position="31"/>
        <end position="46"/>
    </location>
</feature>
<dbReference type="PANTHER" id="PTHR43991:SF12">
    <property type="entry name" value="WD REPEAT PROTEIN (AFU_ORTHOLOGUE AFUA_8G05640)"/>
    <property type="match status" value="1"/>
</dbReference>
<proteinExistence type="predicted"/>
<dbReference type="InterPro" id="IPR015943">
    <property type="entry name" value="WD40/YVTN_repeat-like_dom_sf"/>
</dbReference>
<dbReference type="OrthoDB" id="20669at2759"/>
<dbReference type="InterPro" id="IPR001680">
    <property type="entry name" value="WD40_rpt"/>
</dbReference>
<name>A0A3D8R1D3_9HELO</name>
<reference evidence="3 4" key="1">
    <citation type="journal article" date="2018" name="IMA Fungus">
        <title>IMA Genome-F 9: Draft genome sequence of Annulohypoxylon stygium, Aspergillus mulundensis, Berkeleyomyces basicola (syn. Thielaviopsis basicola), Ceratocystis smalleyi, two Cercospora beticola strains, Coleophoma cylindrospora, Fusarium fracticaudum, Phialophora cf. hyalina, and Morchella septimelata.</title>
        <authorList>
            <person name="Wingfield B.D."/>
            <person name="Bills G.F."/>
            <person name="Dong Y."/>
            <person name="Huang W."/>
            <person name="Nel W.J."/>
            <person name="Swalarsk-Parry B.S."/>
            <person name="Vaghefi N."/>
            <person name="Wilken P.M."/>
            <person name="An Z."/>
            <person name="de Beer Z.W."/>
            <person name="De Vos L."/>
            <person name="Chen L."/>
            <person name="Duong T.A."/>
            <person name="Gao Y."/>
            <person name="Hammerbacher A."/>
            <person name="Kikkert J.R."/>
            <person name="Li Y."/>
            <person name="Li H."/>
            <person name="Li K."/>
            <person name="Li Q."/>
            <person name="Liu X."/>
            <person name="Ma X."/>
            <person name="Naidoo K."/>
            <person name="Pethybridge S.J."/>
            <person name="Sun J."/>
            <person name="Steenkamp E.T."/>
            <person name="van der Nest M.A."/>
            <person name="van Wyk S."/>
            <person name="Wingfield M.J."/>
            <person name="Xiong C."/>
            <person name="Yue Q."/>
            <person name="Zhang X."/>
        </authorList>
    </citation>
    <scope>NUCLEOTIDE SEQUENCE [LARGE SCALE GENOMIC DNA]</scope>
    <source>
        <strain evidence="3 4">BP6252</strain>
    </source>
</reference>
<evidence type="ECO:0000313" key="4">
    <source>
        <dbReference type="Proteomes" id="UP000256645"/>
    </source>
</evidence>
<keyword evidence="4" id="KW-1185">Reference proteome</keyword>
<dbReference type="InterPro" id="IPR036322">
    <property type="entry name" value="WD40_repeat_dom_sf"/>
</dbReference>
<dbReference type="PROSITE" id="PS50294">
    <property type="entry name" value="WD_REPEATS_REGION"/>
    <property type="match status" value="1"/>
</dbReference>
<evidence type="ECO:0000256" key="2">
    <source>
        <dbReference type="SAM" id="MobiDB-lite"/>
    </source>
</evidence>
<dbReference type="Proteomes" id="UP000256645">
    <property type="component" value="Unassembled WGS sequence"/>
</dbReference>
<dbReference type="EMBL" id="PDLM01000010">
    <property type="protein sequence ID" value="RDW67721.1"/>
    <property type="molecule type" value="Genomic_DNA"/>
</dbReference>
<gene>
    <name evidence="3" type="ORF">BP6252_09117</name>
</gene>
<dbReference type="PANTHER" id="PTHR43991">
    <property type="entry name" value="WD REPEAT PROTEIN (AFU_ORTHOLOGUE AFUA_8G05640)-RELATED"/>
    <property type="match status" value="1"/>
</dbReference>
<feature type="compositionally biased region" description="Low complexity" evidence="2">
    <location>
        <begin position="179"/>
        <end position="193"/>
    </location>
</feature>
<sequence length="802" mass="88204">MSEPITPPREESSLTFEINIVGNPLNYTAVGQASASQSPALPTPESQGMGMDLDELDAKNEPAEQSQSQSLGLYDDDEDQDMSDGGVPLTNMHTAYTDADTGHVSYDAIDNAGMDVLYEDDYEGLDGGPTFHDSPVYASLDASTGESMEGAVAQETLHPVETQSPISVYNMQAAMEVSQQLQHLQDGQAQDDGTTTADEQGQFNLENSTAPFSLPSPSSNVTPSEHLQFISLPDISSINTVAAAAGSTNAPHLWSTQGSTPSPAFDILYSQNDSEIHLSLSSSQNVATADDDVVSQADPHEVDEQFNLSLGDFLDRWGMSAREDSRRRRRGPDLKSVLDQSMTRRKSIVTSDLRGDWCDIQGIDWKSFGVSREEARQMRRQTYRNYTNLRVANQSHPRLHGSHLRDDESFFKFRRMDFDHDVHLSHFQLRNLLAGTSRNNIFYAGRSQVIRVDPSLGRRNVVMDLTDPTVQSFHFFSGGIQISTLTAGHDILVAGGFSGEYGLTNLKSQEDSRHVDGVVTDHHNSITNHIQVHLSRTSSSPLAAFASNDSGLRLLDIATNTFISDQKFDYAVNCSAISPDERLRVLVGDSRQVLICNAESGEILQKLDGHRDFGFACDWADDGWTVATGNQDMQVKIWDARKWTNSHGEAKPVTTIAAEMAGVRKLKFSPLGTGKRVLIAAEPADFINVIDAETFSSKQTLSFFGEIGGLDFINNGQNLIVANCDGMRGGIMNFERCNLASEGLYDANEHVYSRDTGRSKSFRETGLDWRPTVDEVVAHPRSQRTATHRRRRAVNLASIGSF</sequence>
<keyword evidence="1" id="KW-0853">WD repeat</keyword>
<feature type="region of interest" description="Disordered" evidence="2">
    <location>
        <begin position="179"/>
        <end position="199"/>
    </location>
</feature>
<organism evidence="3 4">
    <name type="scientific">Coleophoma cylindrospora</name>
    <dbReference type="NCBI Taxonomy" id="1849047"/>
    <lineage>
        <taxon>Eukaryota</taxon>
        <taxon>Fungi</taxon>
        <taxon>Dikarya</taxon>
        <taxon>Ascomycota</taxon>
        <taxon>Pezizomycotina</taxon>
        <taxon>Leotiomycetes</taxon>
        <taxon>Helotiales</taxon>
        <taxon>Dermateaceae</taxon>
        <taxon>Coleophoma</taxon>
    </lineage>
</organism>
<feature type="repeat" description="WD" evidence="1">
    <location>
        <begin position="607"/>
        <end position="639"/>
    </location>
</feature>